<evidence type="ECO:0000256" key="1">
    <source>
        <dbReference type="SAM" id="MobiDB-lite"/>
    </source>
</evidence>
<organism evidence="2 3">
    <name type="scientific">Qipengyuania algicida</name>
    <dbReference type="NCBI Taxonomy" id="1836209"/>
    <lineage>
        <taxon>Bacteria</taxon>
        <taxon>Pseudomonadati</taxon>
        <taxon>Pseudomonadota</taxon>
        <taxon>Alphaproteobacteria</taxon>
        <taxon>Sphingomonadales</taxon>
        <taxon>Erythrobacteraceae</taxon>
        <taxon>Qipengyuania</taxon>
    </lineage>
</organism>
<evidence type="ECO:0000313" key="3">
    <source>
        <dbReference type="Proteomes" id="UP000439780"/>
    </source>
</evidence>
<proteinExistence type="predicted"/>
<evidence type="ECO:0000313" key="2">
    <source>
        <dbReference type="EMBL" id="MXP30093.1"/>
    </source>
</evidence>
<feature type="region of interest" description="Disordered" evidence="1">
    <location>
        <begin position="78"/>
        <end position="102"/>
    </location>
</feature>
<sequence length="102" mass="11939">MFEAGARARCFVGIAPRFDELCAHLLELLYPLNRVEAHHRYPRFPGWKQFFAQFVAMWPPCWSLHFSNLGIKSLLEQTKRQRGRPERRRNPFVGRVAANDVG</sequence>
<dbReference type="Proteomes" id="UP000439780">
    <property type="component" value="Unassembled WGS sequence"/>
</dbReference>
<reference evidence="2 3" key="1">
    <citation type="submission" date="2019-12" db="EMBL/GenBank/DDBJ databases">
        <title>Genomic-based taxomic classification of the family Erythrobacteraceae.</title>
        <authorList>
            <person name="Xu L."/>
        </authorList>
    </citation>
    <scope>NUCLEOTIDE SEQUENCE [LARGE SCALE GENOMIC DNA]</scope>
    <source>
        <strain evidence="2 3">KEMB 9005-328</strain>
    </source>
</reference>
<accession>A0A845ALQ3</accession>
<dbReference type="AlphaFoldDB" id="A0A845ALQ3"/>
<name>A0A845ALQ3_9SPHN</name>
<dbReference type="EMBL" id="WTYA01000016">
    <property type="protein sequence ID" value="MXP30093.1"/>
    <property type="molecule type" value="Genomic_DNA"/>
</dbReference>
<protein>
    <submittedName>
        <fullName evidence="2">Uncharacterized protein</fullName>
    </submittedName>
</protein>
<comment type="caution">
    <text evidence="2">The sequence shown here is derived from an EMBL/GenBank/DDBJ whole genome shotgun (WGS) entry which is preliminary data.</text>
</comment>
<keyword evidence="3" id="KW-1185">Reference proteome</keyword>
<gene>
    <name evidence="2" type="ORF">GRI58_14890</name>
</gene>